<feature type="transmembrane region" description="Helical" evidence="1">
    <location>
        <begin position="198"/>
        <end position="217"/>
    </location>
</feature>
<keyword evidence="1" id="KW-1133">Transmembrane helix</keyword>
<accession>A0A371BHU2</accession>
<organism evidence="2 3">
    <name type="scientific">Sphingorhabdus pulchriflava</name>
    <dbReference type="NCBI Taxonomy" id="2292257"/>
    <lineage>
        <taxon>Bacteria</taxon>
        <taxon>Pseudomonadati</taxon>
        <taxon>Pseudomonadota</taxon>
        <taxon>Alphaproteobacteria</taxon>
        <taxon>Sphingomonadales</taxon>
        <taxon>Sphingomonadaceae</taxon>
        <taxon>Sphingorhabdus</taxon>
    </lineage>
</organism>
<proteinExistence type="predicted"/>
<dbReference type="RefSeq" id="WP_115548719.1">
    <property type="nucleotide sequence ID" value="NZ_QRGP01000001.1"/>
</dbReference>
<comment type="caution">
    <text evidence="2">The sequence shown here is derived from an EMBL/GenBank/DDBJ whole genome shotgun (WGS) entry which is preliminary data.</text>
</comment>
<dbReference type="Pfam" id="PF14329">
    <property type="entry name" value="DUF4386"/>
    <property type="match status" value="1"/>
</dbReference>
<feature type="transmembrane region" description="Helical" evidence="1">
    <location>
        <begin position="51"/>
        <end position="74"/>
    </location>
</feature>
<evidence type="ECO:0000313" key="3">
    <source>
        <dbReference type="Proteomes" id="UP000263833"/>
    </source>
</evidence>
<keyword evidence="3" id="KW-1185">Reference proteome</keyword>
<sequence length="226" mass="23834">MKLQSAGRWFGAAILLGYVLDIASNFWLQPGIRSGDGAMGIFLGAGKRPDLVGMIVLLSMISGIVSLMAAALLCKVSVGRSIFWLSLGYLGLKAGQFGLGGVEMATLQLYRSLGSTMIAESGGELVKLAEPIRHVIAGLRDGLHLPTMLTGGISVLLLYYMLQKSALIPRWLGGIGMLAALSQMTGVSTGLFGSEVNFAFLAPLALVHLTLALWLLVRGFGEPANI</sequence>
<dbReference type="AlphaFoldDB" id="A0A371BHU2"/>
<evidence type="ECO:0000313" key="2">
    <source>
        <dbReference type="EMBL" id="RDV07172.1"/>
    </source>
</evidence>
<name>A0A371BHU2_9SPHN</name>
<dbReference type="OrthoDB" id="5421633at2"/>
<dbReference type="Proteomes" id="UP000263833">
    <property type="component" value="Unassembled WGS sequence"/>
</dbReference>
<keyword evidence="1" id="KW-0472">Membrane</keyword>
<dbReference type="InterPro" id="IPR025495">
    <property type="entry name" value="DUF4386"/>
</dbReference>
<reference evidence="3" key="1">
    <citation type="submission" date="2018-08" db="EMBL/GenBank/DDBJ databases">
        <authorList>
            <person name="Kim S.-J."/>
            <person name="Jung G.-Y."/>
        </authorList>
    </citation>
    <scope>NUCLEOTIDE SEQUENCE [LARGE SCALE GENOMIC DNA]</scope>
    <source>
        <strain evidence="3">GY_G</strain>
    </source>
</reference>
<feature type="transmembrane region" description="Helical" evidence="1">
    <location>
        <begin position="9"/>
        <end position="28"/>
    </location>
</feature>
<evidence type="ECO:0000256" key="1">
    <source>
        <dbReference type="SAM" id="Phobius"/>
    </source>
</evidence>
<protein>
    <submittedName>
        <fullName evidence="2">DUF4386 family protein</fullName>
    </submittedName>
</protein>
<feature type="transmembrane region" description="Helical" evidence="1">
    <location>
        <begin position="81"/>
        <end position="99"/>
    </location>
</feature>
<feature type="transmembrane region" description="Helical" evidence="1">
    <location>
        <begin position="143"/>
        <end position="162"/>
    </location>
</feature>
<gene>
    <name evidence="2" type="ORF">DXH95_07310</name>
</gene>
<keyword evidence="1" id="KW-0812">Transmembrane</keyword>
<feature type="transmembrane region" description="Helical" evidence="1">
    <location>
        <begin position="171"/>
        <end position="192"/>
    </location>
</feature>
<dbReference type="EMBL" id="QRGP01000001">
    <property type="protein sequence ID" value="RDV07172.1"/>
    <property type="molecule type" value="Genomic_DNA"/>
</dbReference>